<keyword evidence="3" id="KW-0963">Cytoplasm</keyword>
<dbReference type="GO" id="GO:0005874">
    <property type="term" value="C:microtubule"/>
    <property type="evidence" value="ECO:0007669"/>
    <property type="project" value="UniProtKB-KW"/>
</dbReference>
<organism evidence="15 16">
    <name type="scientific">Chrysodeixis includens</name>
    <name type="common">Soybean looper</name>
    <name type="synonym">Pseudoplusia includens</name>
    <dbReference type="NCBI Taxonomy" id="689277"/>
    <lineage>
        <taxon>Eukaryota</taxon>
        <taxon>Metazoa</taxon>
        <taxon>Ecdysozoa</taxon>
        <taxon>Arthropoda</taxon>
        <taxon>Hexapoda</taxon>
        <taxon>Insecta</taxon>
        <taxon>Pterygota</taxon>
        <taxon>Neoptera</taxon>
        <taxon>Endopterygota</taxon>
        <taxon>Lepidoptera</taxon>
        <taxon>Glossata</taxon>
        <taxon>Ditrysia</taxon>
        <taxon>Noctuoidea</taxon>
        <taxon>Noctuidae</taxon>
        <taxon>Plusiinae</taxon>
        <taxon>Chrysodeixis</taxon>
    </lineage>
</organism>
<keyword evidence="12" id="KW-0966">Cell projection</keyword>
<dbReference type="FunFam" id="3.40.50.300:FF:000044">
    <property type="entry name" value="Dynein heavy chain 5, axonemal"/>
    <property type="match status" value="1"/>
</dbReference>
<keyword evidence="8" id="KW-0175">Coiled coil</keyword>
<comment type="subcellular location">
    <subcellularLocation>
        <location evidence="1">Cytoplasm</location>
        <location evidence="1">Cytoskeleton</location>
        <location evidence="1">Cilium axoneme</location>
    </subcellularLocation>
</comment>
<name>A0A9N8KR68_CHRIL</name>
<dbReference type="AlphaFoldDB" id="A0A9N8KR68"/>
<keyword evidence="11" id="KW-0206">Cytoskeleton</keyword>
<evidence type="ECO:0000256" key="9">
    <source>
        <dbReference type="ARBA" id="ARBA00023069"/>
    </source>
</evidence>
<proteinExistence type="inferred from homology"/>
<evidence type="ECO:0000256" key="8">
    <source>
        <dbReference type="ARBA" id="ARBA00023054"/>
    </source>
</evidence>
<evidence type="ECO:0000256" key="10">
    <source>
        <dbReference type="ARBA" id="ARBA00023175"/>
    </source>
</evidence>
<evidence type="ECO:0000256" key="11">
    <source>
        <dbReference type="ARBA" id="ARBA00023212"/>
    </source>
</evidence>
<keyword evidence="4" id="KW-0493">Microtubule</keyword>
<keyword evidence="9" id="KW-0969">Cilium</keyword>
<evidence type="ECO:0000256" key="7">
    <source>
        <dbReference type="ARBA" id="ARBA00023017"/>
    </source>
</evidence>
<keyword evidence="6" id="KW-0067">ATP-binding</keyword>
<dbReference type="InterPro" id="IPR027417">
    <property type="entry name" value="P-loop_NTPase"/>
</dbReference>
<dbReference type="SUPFAM" id="SSF52540">
    <property type="entry name" value="P-loop containing nucleoside triphosphate hydrolases"/>
    <property type="match status" value="1"/>
</dbReference>
<evidence type="ECO:0000256" key="2">
    <source>
        <dbReference type="ARBA" id="ARBA00008887"/>
    </source>
</evidence>
<keyword evidence="10" id="KW-0505">Motor protein</keyword>
<evidence type="ECO:0000256" key="13">
    <source>
        <dbReference type="SAM" id="MobiDB-lite"/>
    </source>
</evidence>
<evidence type="ECO:0000256" key="4">
    <source>
        <dbReference type="ARBA" id="ARBA00022701"/>
    </source>
</evidence>
<dbReference type="GO" id="GO:0005858">
    <property type="term" value="C:axonemal dynein complex"/>
    <property type="evidence" value="ECO:0007669"/>
    <property type="project" value="TreeGrafter"/>
</dbReference>
<reference evidence="15" key="1">
    <citation type="submission" date="2021-12" db="EMBL/GenBank/DDBJ databases">
        <authorList>
            <person name="King R."/>
        </authorList>
    </citation>
    <scope>NUCLEOTIDE SEQUENCE</scope>
</reference>
<evidence type="ECO:0000256" key="6">
    <source>
        <dbReference type="ARBA" id="ARBA00022840"/>
    </source>
</evidence>
<comment type="similarity">
    <text evidence="2">Belongs to the dynein heavy chain family.</text>
</comment>
<dbReference type="GO" id="GO:0007018">
    <property type="term" value="P:microtubule-based movement"/>
    <property type="evidence" value="ECO:0007669"/>
    <property type="project" value="InterPro"/>
</dbReference>
<evidence type="ECO:0000313" key="16">
    <source>
        <dbReference type="Proteomes" id="UP001154114"/>
    </source>
</evidence>
<evidence type="ECO:0000256" key="12">
    <source>
        <dbReference type="ARBA" id="ARBA00023273"/>
    </source>
</evidence>
<keyword evidence="7" id="KW-0243">Dynein</keyword>
<keyword evidence="5" id="KW-0547">Nucleotide-binding</keyword>
<accession>A0A9N8KR68</accession>
<evidence type="ECO:0000259" key="14">
    <source>
        <dbReference type="Pfam" id="PF12774"/>
    </source>
</evidence>
<protein>
    <recommendedName>
        <fullName evidence="14">Dynein heavy chain hydrolytic ATP-binding dynein motor region domain-containing protein</fullName>
    </recommendedName>
</protein>
<dbReference type="GO" id="GO:0005524">
    <property type="term" value="F:ATP binding"/>
    <property type="evidence" value="ECO:0007669"/>
    <property type="project" value="UniProtKB-KW"/>
</dbReference>
<dbReference type="PANTHER" id="PTHR46532:SF4">
    <property type="entry name" value="AAA+ ATPASE DOMAIN-CONTAINING PROTEIN"/>
    <property type="match status" value="1"/>
</dbReference>
<dbReference type="Gene3D" id="1.20.58.1120">
    <property type="match status" value="1"/>
</dbReference>
<dbReference type="InterPro" id="IPR026983">
    <property type="entry name" value="DHC"/>
</dbReference>
<evidence type="ECO:0000313" key="15">
    <source>
        <dbReference type="EMBL" id="CAD0193947.1"/>
    </source>
</evidence>
<dbReference type="Proteomes" id="UP001154114">
    <property type="component" value="Chromosome 1"/>
</dbReference>
<dbReference type="InterPro" id="IPR043157">
    <property type="entry name" value="Dynein_AAA1S"/>
</dbReference>
<sequence length="370" mass="42389">MQARQDKKIMMDTNNKFLELLNTLIDQTTRNLSKIERIKFETLITIHVHQRDIFDMLCRLNVRSANDFEWLKQCRFYFKEDADKTWISVTDVTFTYQNEYLGCTDRLVITPLTDRCYITLAQALAMSMGGAPCGPAGTGKTETVKDMGKTLAKYVVVFNCSDQMDYRGLGRIYKGLAQSGSWGCFDEFNRIELPVLSVAAQQVAVVLAAKKEKKKTFVFTDGDVSEMCPEFGIFITMNPGYAGRKELPENLKIQFRTVAMMVPDRQIIIRVKLASCGFLENITLARKFYTLYKLCEEQLTKQTMSHHLEWAKCPRLVGAVTKFYEEVMTLKEKWKEHGRLHLTTRFVSDEQGVEEGPNGPPPTTINSLRQ</sequence>
<dbReference type="Gene3D" id="1.10.8.710">
    <property type="match status" value="1"/>
</dbReference>
<dbReference type="OrthoDB" id="447173at2759"/>
<evidence type="ECO:0000256" key="1">
    <source>
        <dbReference type="ARBA" id="ARBA00004430"/>
    </source>
</evidence>
<dbReference type="Gene3D" id="3.40.50.300">
    <property type="entry name" value="P-loop containing nucleotide triphosphate hydrolases"/>
    <property type="match status" value="1"/>
</dbReference>
<dbReference type="EMBL" id="LR824004">
    <property type="protein sequence ID" value="CAD0193947.1"/>
    <property type="molecule type" value="Genomic_DNA"/>
</dbReference>
<dbReference type="GO" id="GO:0051959">
    <property type="term" value="F:dynein light intermediate chain binding"/>
    <property type="evidence" value="ECO:0007669"/>
    <property type="project" value="InterPro"/>
</dbReference>
<evidence type="ECO:0000256" key="3">
    <source>
        <dbReference type="ARBA" id="ARBA00022490"/>
    </source>
</evidence>
<evidence type="ECO:0000256" key="5">
    <source>
        <dbReference type="ARBA" id="ARBA00022741"/>
    </source>
</evidence>
<dbReference type="PANTHER" id="PTHR46532">
    <property type="entry name" value="MALE FERTILITY FACTOR KL5"/>
    <property type="match status" value="1"/>
</dbReference>
<gene>
    <name evidence="15" type="ORF">CINC_LOCUS243</name>
</gene>
<dbReference type="GO" id="GO:0045505">
    <property type="term" value="F:dynein intermediate chain binding"/>
    <property type="evidence" value="ECO:0007669"/>
    <property type="project" value="InterPro"/>
</dbReference>
<feature type="domain" description="Dynein heavy chain hydrolytic ATP-binding dynein motor region" evidence="14">
    <location>
        <begin position="96"/>
        <end position="304"/>
    </location>
</feature>
<keyword evidence="16" id="KW-1185">Reference proteome</keyword>
<feature type="region of interest" description="Disordered" evidence="13">
    <location>
        <begin position="349"/>
        <end position="370"/>
    </location>
</feature>
<dbReference type="InterPro" id="IPR035699">
    <property type="entry name" value="AAA_6"/>
</dbReference>
<dbReference type="Pfam" id="PF12774">
    <property type="entry name" value="AAA_6"/>
    <property type="match status" value="1"/>
</dbReference>